<dbReference type="eggNOG" id="ENOG502SHPB">
    <property type="taxonomic scope" value="Eukaryota"/>
</dbReference>
<keyword evidence="2" id="KW-0812">Transmembrane</keyword>
<feature type="transmembrane region" description="Helical" evidence="2">
    <location>
        <begin position="119"/>
        <end position="147"/>
    </location>
</feature>
<feature type="region of interest" description="Disordered" evidence="1">
    <location>
        <begin position="287"/>
        <end position="333"/>
    </location>
</feature>
<feature type="transmembrane region" description="Helical" evidence="2">
    <location>
        <begin position="205"/>
        <end position="224"/>
    </location>
</feature>
<evidence type="ECO:0000259" key="3">
    <source>
        <dbReference type="Pfam" id="PF20152"/>
    </source>
</evidence>
<evidence type="ECO:0000313" key="5">
    <source>
        <dbReference type="Proteomes" id="UP000054988"/>
    </source>
</evidence>
<evidence type="ECO:0000256" key="2">
    <source>
        <dbReference type="SAM" id="Phobius"/>
    </source>
</evidence>
<accession>A0A0W0F343</accession>
<name>A0A0W0F343_MONRR</name>
<gene>
    <name evidence="4" type="ORF">WG66_16656</name>
</gene>
<sequence>MTQRLDLDDTFGAMYIGAMISMGLYGITTLQTFFYFRNYERDDLEVKALVIGVWILDTLHVVFMCHAMHYYLIVRYGMPQTLLTGIWSLYASLLTNIITAFISQTFFTKRIHYLCPRPFKWFLTTATGLIVLAHFVFGIATVVYFYLLKDFSRLKEADHVAVVPFGVTAVVSDIVVAAALVMLLDRSRTEFEETNSLINKLIVLAINRCVLTSVVAIIEVILFLTIRNSLYAFAIDFIIGKLYANSLLAHLNSRRSLSKRGSSRRTFTGTSFDVAAPNVISLSIVGSSTNPESSGRGAPSIDHSGLEENSSHRTGLLAADKRHRRPISEPLES</sequence>
<evidence type="ECO:0000313" key="4">
    <source>
        <dbReference type="EMBL" id="KTB30750.1"/>
    </source>
</evidence>
<feature type="transmembrane region" description="Helical" evidence="2">
    <location>
        <begin position="230"/>
        <end position="251"/>
    </location>
</feature>
<dbReference type="InterPro" id="IPR045339">
    <property type="entry name" value="DUF6534"/>
</dbReference>
<dbReference type="Pfam" id="PF20152">
    <property type="entry name" value="DUF6534"/>
    <property type="match status" value="1"/>
</dbReference>
<dbReference type="Proteomes" id="UP000054988">
    <property type="component" value="Unassembled WGS sequence"/>
</dbReference>
<dbReference type="PANTHER" id="PTHR40465">
    <property type="entry name" value="CHROMOSOME 1, WHOLE GENOME SHOTGUN SEQUENCE"/>
    <property type="match status" value="1"/>
</dbReference>
<dbReference type="EMBL" id="LATX01002367">
    <property type="protein sequence ID" value="KTB30750.1"/>
    <property type="molecule type" value="Genomic_DNA"/>
</dbReference>
<comment type="caution">
    <text evidence="4">The sequence shown here is derived from an EMBL/GenBank/DDBJ whole genome shotgun (WGS) entry which is preliminary data.</text>
</comment>
<feature type="transmembrane region" description="Helical" evidence="2">
    <location>
        <begin position="48"/>
        <end position="73"/>
    </location>
</feature>
<organism evidence="4 5">
    <name type="scientific">Moniliophthora roreri</name>
    <name type="common">Frosty pod rot fungus</name>
    <name type="synonym">Monilia roreri</name>
    <dbReference type="NCBI Taxonomy" id="221103"/>
    <lineage>
        <taxon>Eukaryota</taxon>
        <taxon>Fungi</taxon>
        <taxon>Dikarya</taxon>
        <taxon>Basidiomycota</taxon>
        <taxon>Agaricomycotina</taxon>
        <taxon>Agaricomycetes</taxon>
        <taxon>Agaricomycetidae</taxon>
        <taxon>Agaricales</taxon>
        <taxon>Marasmiineae</taxon>
        <taxon>Marasmiaceae</taxon>
        <taxon>Moniliophthora</taxon>
    </lineage>
</organism>
<dbReference type="AlphaFoldDB" id="A0A0W0F343"/>
<protein>
    <recommendedName>
        <fullName evidence="3">DUF6534 domain-containing protein</fullName>
    </recommendedName>
</protein>
<keyword evidence="2" id="KW-0472">Membrane</keyword>
<feature type="domain" description="DUF6534" evidence="3">
    <location>
        <begin position="169"/>
        <end position="256"/>
    </location>
</feature>
<feature type="transmembrane region" description="Helical" evidence="2">
    <location>
        <begin position="159"/>
        <end position="184"/>
    </location>
</feature>
<reference evidence="4 5" key="1">
    <citation type="submission" date="2015-12" db="EMBL/GenBank/DDBJ databases">
        <title>Draft genome sequence of Moniliophthora roreri, the causal agent of frosty pod rot of cacao.</title>
        <authorList>
            <person name="Aime M.C."/>
            <person name="Diaz-Valderrama J.R."/>
            <person name="Kijpornyongpan T."/>
            <person name="Phillips-Mora W."/>
        </authorList>
    </citation>
    <scope>NUCLEOTIDE SEQUENCE [LARGE SCALE GENOMIC DNA]</scope>
    <source>
        <strain evidence="4 5">MCA 2952</strain>
    </source>
</reference>
<feature type="transmembrane region" description="Helical" evidence="2">
    <location>
        <begin position="85"/>
        <end position="107"/>
    </location>
</feature>
<dbReference type="PANTHER" id="PTHR40465:SF1">
    <property type="entry name" value="DUF6534 DOMAIN-CONTAINING PROTEIN"/>
    <property type="match status" value="1"/>
</dbReference>
<feature type="transmembrane region" description="Helical" evidence="2">
    <location>
        <begin position="12"/>
        <end position="36"/>
    </location>
</feature>
<keyword evidence="2" id="KW-1133">Transmembrane helix</keyword>
<proteinExistence type="predicted"/>
<evidence type="ECO:0000256" key="1">
    <source>
        <dbReference type="SAM" id="MobiDB-lite"/>
    </source>
</evidence>